<feature type="non-terminal residue" evidence="1">
    <location>
        <position position="97"/>
    </location>
</feature>
<organism evidence="1">
    <name type="scientific">marine metagenome</name>
    <dbReference type="NCBI Taxonomy" id="408172"/>
    <lineage>
        <taxon>unclassified sequences</taxon>
        <taxon>metagenomes</taxon>
        <taxon>ecological metagenomes</taxon>
    </lineage>
</organism>
<name>A0A383CC85_9ZZZZ</name>
<protein>
    <submittedName>
        <fullName evidence="1">Uncharacterized protein</fullName>
    </submittedName>
</protein>
<evidence type="ECO:0000313" key="1">
    <source>
        <dbReference type="EMBL" id="SVE29781.1"/>
    </source>
</evidence>
<accession>A0A383CC85</accession>
<dbReference type="AlphaFoldDB" id="A0A383CC85"/>
<dbReference type="EMBL" id="UINC01207617">
    <property type="protein sequence ID" value="SVE29781.1"/>
    <property type="molecule type" value="Genomic_DNA"/>
</dbReference>
<gene>
    <name evidence="1" type="ORF">METZ01_LOCUS482635</name>
</gene>
<reference evidence="1" key="1">
    <citation type="submission" date="2018-05" db="EMBL/GenBank/DDBJ databases">
        <authorList>
            <person name="Lanie J.A."/>
            <person name="Ng W.-L."/>
            <person name="Kazmierczak K.M."/>
            <person name="Andrzejewski T.M."/>
            <person name="Davidsen T.M."/>
            <person name="Wayne K.J."/>
            <person name="Tettelin H."/>
            <person name="Glass J.I."/>
            <person name="Rusch D."/>
            <person name="Podicherti R."/>
            <person name="Tsui H.-C.T."/>
            <person name="Winkler M.E."/>
        </authorList>
    </citation>
    <scope>NUCLEOTIDE SEQUENCE</scope>
</reference>
<proteinExistence type="predicted"/>
<sequence length="97" mass="11206">MSLNSIFLLLIFKILQILYAIEFTLELNETKLQINEGKELLDIIFLYTLRISLTDINGLNCIPSPSMNIFFFLIKFKTNIFITKSSLIVFEKPKSVA</sequence>